<evidence type="ECO:0000256" key="5">
    <source>
        <dbReference type="SAM" id="SignalP"/>
    </source>
</evidence>
<feature type="chain" id="PRO_5045237874" evidence="5">
    <location>
        <begin position="31"/>
        <end position="320"/>
    </location>
</feature>
<feature type="short sequence motif" description="DGA/G" evidence="4">
    <location>
        <begin position="203"/>
        <end position="205"/>
    </location>
</feature>
<dbReference type="Proteomes" id="UP001156664">
    <property type="component" value="Unassembled WGS sequence"/>
</dbReference>
<keyword evidence="1 4" id="KW-0378">Hydrolase</keyword>
<evidence type="ECO:0000256" key="1">
    <source>
        <dbReference type="ARBA" id="ARBA00022801"/>
    </source>
</evidence>
<dbReference type="SUPFAM" id="SSF52151">
    <property type="entry name" value="FabD/lysophospholipase-like"/>
    <property type="match status" value="1"/>
</dbReference>
<evidence type="ECO:0000313" key="7">
    <source>
        <dbReference type="EMBL" id="GLR25361.1"/>
    </source>
</evidence>
<dbReference type="EMBL" id="BSOJ01000006">
    <property type="protein sequence ID" value="GLR25361.1"/>
    <property type="molecule type" value="Genomic_DNA"/>
</dbReference>
<dbReference type="PROSITE" id="PS51635">
    <property type="entry name" value="PNPLA"/>
    <property type="match status" value="1"/>
</dbReference>
<protein>
    <submittedName>
        <fullName evidence="7">Esterase</fullName>
    </submittedName>
</protein>
<dbReference type="InterPro" id="IPR002641">
    <property type="entry name" value="PNPLA_dom"/>
</dbReference>
<feature type="active site" description="Nucleophile" evidence="4">
    <location>
        <position position="91"/>
    </location>
</feature>
<keyword evidence="5" id="KW-0732">Signal</keyword>
<keyword evidence="8" id="KW-1185">Reference proteome</keyword>
<evidence type="ECO:0000259" key="6">
    <source>
        <dbReference type="PROSITE" id="PS51635"/>
    </source>
</evidence>
<name>A0ABQ5YQ55_9BURK</name>
<keyword evidence="3 4" id="KW-0443">Lipid metabolism</keyword>
<organism evidence="7 8">
    <name type="scientific">Limnobacter litoralis</name>
    <dbReference type="NCBI Taxonomy" id="481366"/>
    <lineage>
        <taxon>Bacteria</taxon>
        <taxon>Pseudomonadati</taxon>
        <taxon>Pseudomonadota</taxon>
        <taxon>Betaproteobacteria</taxon>
        <taxon>Burkholderiales</taxon>
        <taxon>Burkholderiaceae</taxon>
        <taxon>Limnobacter</taxon>
    </lineage>
</organism>
<feature type="active site" description="Proton acceptor" evidence="4">
    <location>
        <position position="203"/>
    </location>
</feature>
<dbReference type="Gene3D" id="3.40.1090.10">
    <property type="entry name" value="Cytosolic phospholipase A2 catalytic domain"/>
    <property type="match status" value="2"/>
</dbReference>
<dbReference type="Pfam" id="PF01734">
    <property type="entry name" value="Patatin"/>
    <property type="match status" value="1"/>
</dbReference>
<dbReference type="PROSITE" id="PS51257">
    <property type="entry name" value="PROKAR_LIPOPROTEIN"/>
    <property type="match status" value="1"/>
</dbReference>
<dbReference type="CDD" id="cd07205">
    <property type="entry name" value="Pat_PNPLA6_PNPLA7_NTE1_like"/>
    <property type="match status" value="1"/>
</dbReference>
<gene>
    <name evidence="7" type="primary">ylbK</name>
    <name evidence="7" type="ORF">GCM10007875_04490</name>
</gene>
<evidence type="ECO:0000313" key="8">
    <source>
        <dbReference type="Proteomes" id="UP001156664"/>
    </source>
</evidence>
<feature type="domain" description="PNPLA" evidence="6">
    <location>
        <begin position="58"/>
        <end position="216"/>
    </location>
</feature>
<dbReference type="InterPro" id="IPR050301">
    <property type="entry name" value="NTE"/>
</dbReference>
<evidence type="ECO:0000256" key="2">
    <source>
        <dbReference type="ARBA" id="ARBA00022963"/>
    </source>
</evidence>
<dbReference type="PANTHER" id="PTHR14226">
    <property type="entry name" value="NEUROPATHY TARGET ESTERASE/SWISS CHEESE D.MELANOGASTER"/>
    <property type="match status" value="1"/>
</dbReference>
<sequence>MLHRAIPFRVFTMKSLLRTCLGLVALSLGACSFLPKSNDKTASAPPPVVQVREPVVALVLGGGGVKGFAHVGVIKVLESHGIKPTIVVGTSAGSFVGALYASGMSAFDLQKTALNLQESDLRDLTLSSQGFLQGEKLQSFIDKQVNNKPIQNFPIRFAAVATNLQTGEKVNFNYGDAGQAVRASCSIPNVFLPTVINGKKYVDGGLVSPVPVLTAKDMGADVVIAVDISARPKKSASALSFWGMLDQSINILSLQAIKMELAQADVVIQPNVQRADLLNLDQKHDLILEGERSTIQKLPLIQQAIAQAKAKLTLAANAAQ</sequence>
<evidence type="ECO:0000256" key="4">
    <source>
        <dbReference type="PROSITE-ProRule" id="PRU01161"/>
    </source>
</evidence>
<dbReference type="PANTHER" id="PTHR14226:SF76">
    <property type="entry name" value="NTE FAMILY PROTEIN RSSA"/>
    <property type="match status" value="1"/>
</dbReference>
<reference evidence="8" key="1">
    <citation type="journal article" date="2019" name="Int. J. Syst. Evol. Microbiol.">
        <title>The Global Catalogue of Microorganisms (GCM) 10K type strain sequencing project: providing services to taxonomists for standard genome sequencing and annotation.</title>
        <authorList>
            <consortium name="The Broad Institute Genomics Platform"/>
            <consortium name="The Broad Institute Genome Sequencing Center for Infectious Disease"/>
            <person name="Wu L."/>
            <person name="Ma J."/>
        </authorList>
    </citation>
    <scope>NUCLEOTIDE SEQUENCE [LARGE SCALE GENOMIC DNA]</scope>
    <source>
        <strain evidence="8">NBRC 105857</strain>
    </source>
</reference>
<feature type="short sequence motif" description="GXSXG" evidence="4">
    <location>
        <begin position="89"/>
        <end position="93"/>
    </location>
</feature>
<proteinExistence type="predicted"/>
<feature type="short sequence motif" description="GXGXXG" evidence="4">
    <location>
        <begin position="62"/>
        <end position="67"/>
    </location>
</feature>
<comment type="caution">
    <text evidence="7">The sequence shown here is derived from an EMBL/GenBank/DDBJ whole genome shotgun (WGS) entry which is preliminary data.</text>
</comment>
<accession>A0ABQ5YQ55</accession>
<evidence type="ECO:0000256" key="3">
    <source>
        <dbReference type="ARBA" id="ARBA00023098"/>
    </source>
</evidence>
<feature type="signal peptide" evidence="5">
    <location>
        <begin position="1"/>
        <end position="30"/>
    </location>
</feature>
<keyword evidence="2 4" id="KW-0442">Lipid degradation</keyword>
<dbReference type="InterPro" id="IPR016035">
    <property type="entry name" value="Acyl_Trfase/lysoPLipase"/>
</dbReference>